<evidence type="ECO:0000256" key="1">
    <source>
        <dbReference type="SAM" id="MobiDB-lite"/>
    </source>
</evidence>
<dbReference type="EMBL" id="CAUYUJ010022543">
    <property type="protein sequence ID" value="CAK0911240.1"/>
    <property type="molecule type" value="Genomic_DNA"/>
</dbReference>
<feature type="non-terminal residue" evidence="2">
    <location>
        <position position="97"/>
    </location>
</feature>
<accession>A0ABN9YHQ5</accession>
<feature type="region of interest" description="Disordered" evidence="1">
    <location>
        <begin position="49"/>
        <end position="81"/>
    </location>
</feature>
<evidence type="ECO:0000313" key="2">
    <source>
        <dbReference type="EMBL" id="CAK0911240.1"/>
    </source>
</evidence>
<feature type="non-terminal residue" evidence="2">
    <location>
        <position position="1"/>
    </location>
</feature>
<proteinExistence type="predicted"/>
<protein>
    <submittedName>
        <fullName evidence="2">Uncharacterized protein</fullName>
    </submittedName>
</protein>
<dbReference type="Proteomes" id="UP001189429">
    <property type="component" value="Unassembled WGS sequence"/>
</dbReference>
<comment type="caution">
    <text evidence="2">The sequence shown here is derived from an EMBL/GenBank/DDBJ whole genome shotgun (WGS) entry which is preliminary data.</text>
</comment>
<reference evidence="2" key="1">
    <citation type="submission" date="2023-10" db="EMBL/GenBank/DDBJ databases">
        <authorList>
            <person name="Chen Y."/>
            <person name="Shah S."/>
            <person name="Dougan E. K."/>
            <person name="Thang M."/>
            <person name="Chan C."/>
        </authorList>
    </citation>
    <scope>NUCLEOTIDE SEQUENCE [LARGE SCALE GENOMIC DNA]</scope>
</reference>
<name>A0ABN9YHQ5_9DINO</name>
<evidence type="ECO:0000313" key="3">
    <source>
        <dbReference type="Proteomes" id="UP001189429"/>
    </source>
</evidence>
<feature type="region of interest" description="Disordered" evidence="1">
    <location>
        <begin position="1"/>
        <end position="37"/>
    </location>
</feature>
<keyword evidence="3" id="KW-1185">Reference proteome</keyword>
<sequence length="97" mass="10555">RRLHGRDGRAGQGDAQGQAGERPAGAGFQAQESGREGELLRALFRRPRVRRDAVHQRGGRPGQARGNNWHSCGAAAGPPACRRRRLRAEAAERRLLG</sequence>
<organism evidence="2 3">
    <name type="scientific">Prorocentrum cordatum</name>
    <dbReference type="NCBI Taxonomy" id="2364126"/>
    <lineage>
        <taxon>Eukaryota</taxon>
        <taxon>Sar</taxon>
        <taxon>Alveolata</taxon>
        <taxon>Dinophyceae</taxon>
        <taxon>Prorocentrales</taxon>
        <taxon>Prorocentraceae</taxon>
        <taxon>Prorocentrum</taxon>
    </lineage>
</organism>
<gene>
    <name evidence="2" type="ORF">PCOR1329_LOCUS85169</name>
</gene>